<sequence length="273" mass="29815">MTFYIRLYFTIALLLRLSFAQGPPPTNSRCHSDWIDNDNVGGTCKCELGDLTKCSQSDLGTCNGRDLLSASELMTGHETEGCTEANAGCDSCFLWFDKVCNCLKDGCPDSPATHSWIRLPDGKITSKRRMAGILELSSEEPWEWGQSIASPEQVLVINSVKARKQEQIHMHVCEARTGKPGGVRELLGGLQKSDYGTLKQVKNQEDWWCRAQSSPNTHITNVISDIKSKVTKNPGCSNLIGAAVLTDSTGYKWVCLTTGLGSTQGQFCAANEG</sequence>
<dbReference type="RefSeq" id="XP_056488096.1">
    <property type="nucleotide sequence ID" value="XM_056632545.1"/>
</dbReference>
<feature type="signal peptide" evidence="1">
    <location>
        <begin position="1"/>
        <end position="20"/>
    </location>
</feature>
<accession>A0A9W9VZS2</accession>
<evidence type="ECO:0000313" key="3">
    <source>
        <dbReference type="Proteomes" id="UP001147747"/>
    </source>
</evidence>
<keyword evidence="3" id="KW-1185">Reference proteome</keyword>
<reference evidence="2" key="2">
    <citation type="journal article" date="2023" name="IMA Fungus">
        <title>Comparative genomic study of the Penicillium genus elucidates a diverse pangenome and 15 lateral gene transfer events.</title>
        <authorList>
            <person name="Petersen C."/>
            <person name="Sorensen T."/>
            <person name="Nielsen M.R."/>
            <person name="Sondergaard T.E."/>
            <person name="Sorensen J.L."/>
            <person name="Fitzpatrick D.A."/>
            <person name="Frisvad J.C."/>
            <person name="Nielsen K.L."/>
        </authorList>
    </citation>
    <scope>NUCLEOTIDE SEQUENCE</scope>
    <source>
        <strain evidence="2">IBT 29677</strain>
    </source>
</reference>
<feature type="chain" id="PRO_5040996411" description="CDP-diglyceride hydrolase" evidence="1">
    <location>
        <begin position="21"/>
        <end position="273"/>
    </location>
</feature>
<comment type="caution">
    <text evidence="2">The sequence shown here is derived from an EMBL/GenBank/DDBJ whole genome shotgun (WGS) entry which is preliminary data.</text>
</comment>
<dbReference type="EMBL" id="JAPZBU010000008">
    <property type="protein sequence ID" value="KAJ5392418.1"/>
    <property type="molecule type" value="Genomic_DNA"/>
</dbReference>
<name>A0A9W9VZS2_9EURO</name>
<proteinExistence type="predicted"/>
<dbReference type="GeneID" id="81371525"/>
<dbReference type="OrthoDB" id="4932058at2759"/>
<dbReference type="Proteomes" id="UP001147747">
    <property type="component" value="Unassembled WGS sequence"/>
</dbReference>
<organism evidence="2 3">
    <name type="scientific">Penicillium cosmopolitanum</name>
    <dbReference type="NCBI Taxonomy" id="1131564"/>
    <lineage>
        <taxon>Eukaryota</taxon>
        <taxon>Fungi</taxon>
        <taxon>Dikarya</taxon>
        <taxon>Ascomycota</taxon>
        <taxon>Pezizomycotina</taxon>
        <taxon>Eurotiomycetes</taxon>
        <taxon>Eurotiomycetidae</taxon>
        <taxon>Eurotiales</taxon>
        <taxon>Aspergillaceae</taxon>
        <taxon>Penicillium</taxon>
    </lineage>
</organism>
<evidence type="ECO:0000313" key="2">
    <source>
        <dbReference type="EMBL" id="KAJ5392418.1"/>
    </source>
</evidence>
<reference evidence="2" key="1">
    <citation type="submission" date="2022-12" db="EMBL/GenBank/DDBJ databases">
        <authorList>
            <person name="Petersen C."/>
        </authorList>
    </citation>
    <scope>NUCLEOTIDE SEQUENCE</scope>
    <source>
        <strain evidence="2">IBT 29677</strain>
    </source>
</reference>
<gene>
    <name evidence="2" type="ORF">N7509_007908</name>
</gene>
<dbReference type="AlphaFoldDB" id="A0A9W9VZS2"/>
<protein>
    <recommendedName>
        <fullName evidence="4">CDP-diglyceride hydrolase</fullName>
    </recommendedName>
</protein>
<evidence type="ECO:0008006" key="4">
    <source>
        <dbReference type="Google" id="ProtNLM"/>
    </source>
</evidence>
<evidence type="ECO:0000256" key="1">
    <source>
        <dbReference type="SAM" id="SignalP"/>
    </source>
</evidence>
<keyword evidence="1" id="KW-0732">Signal</keyword>